<keyword evidence="3" id="KW-1185">Reference proteome</keyword>
<gene>
    <name evidence="2" type="ORF">Fuma_01515</name>
</gene>
<evidence type="ECO:0000313" key="2">
    <source>
        <dbReference type="EMBL" id="APZ91919.1"/>
    </source>
</evidence>
<dbReference type="Proteomes" id="UP000187735">
    <property type="component" value="Chromosome"/>
</dbReference>
<dbReference type="KEGG" id="fmr:Fuma_01515"/>
<protein>
    <submittedName>
        <fullName evidence="2">Uncharacterized protein</fullName>
    </submittedName>
</protein>
<reference evidence="2 3" key="1">
    <citation type="journal article" date="2016" name="Front. Microbiol.">
        <title>Fuerstia marisgermanicae gen. nov., sp. nov., an Unusual Member of the Phylum Planctomycetes from the German Wadden Sea.</title>
        <authorList>
            <person name="Kohn T."/>
            <person name="Heuer A."/>
            <person name="Jogler M."/>
            <person name="Vollmers J."/>
            <person name="Boedeker C."/>
            <person name="Bunk B."/>
            <person name="Rast P."/>
            <person name="Borchert D."/>
            <person name="Glockner I."/>
            <person name="Freese H.M."/>
            <person name="Klenk H.P."/>
            <person name="Overmann J."/>
            <person name="Kaster A.K."/>
            <person name="Rohde M."/>
            <person name="Wiegand S."/>
            <person name="Jogler C."/>
        </authorList>
    </citation>
    <scope>NUCLEOTIDE SEQUENCE [LARGE SCALE GENOMIC DNA]</scope>
    <source>
        <strain evidence="2 3">NH11</strain>
    </source>
</reference>
<evidence type="ECO:0000313" key="3">
    <source>
        <dbReference type="Proteomes" id="UP000187735"/>
    </source>
</evidence>
<sequence length="85" mass="9590">MPIGNQTYSSSDLLRRDKKKSKGDHRSSSYKLKQSIPWRAQSRPDGPWRLTTGIHKKLPLEDCTTNGKHTEQDKNPSESGVGQIV</sequence>
<name>A0A1P8WD03_9PLAN</name>
<evidence type="ECO:0000256" key="1">
    <source>
        <dbReference type="SAM" id="MobiDB-lite"/>
    </source>
</evidence>
<feature type="region of interest" description="Disordered" evidence="1">
    <location>
        <begin position="1"/>
        <end position="85"/>
    </location>
</feature>
<dbReference type="EMBL" id="CP017641">
    <property type="protein sequence ID" value="APZ91919.1"/>
    <property type="molecule type" value="Genomic_DNA"/>
</dbReference>
<accession>A0A1P8WD03</accession>
<organism evidence="2 3">
    <name type="scientific">Fuerstiella marisgermanici</name>
    <dbReference type="NCBI Taxonomy" id="1891926"/>
    <lineage>
        <taxon>Bacteria</taxon>
        <taxon>Pseudomonadati</taxon>
        <taxon>Planctomycetota</taxon>
        <taxon>Planctomycetia</taxon>
        <taxon>Planctomycetales</taxon>
        <taxon>Planctomycetaceae</taxon>
        <taxon>Fuerstiella</taxon>
    </lineage>
</organism>
<proteinExistence type="predicted"/>
<feature type="compositionally biased region" description="Polar residues" evidence="1">
    <location>
        <begin position="1"/>
        <end position="12"/>
    </location>
</feature>
<dbReference type="AlphaFoldDB" id="A0A1P8WD03"/>